<name>A0A450ZRP7_9GAMM</name>
<dbReference type="EMBL" id="CAADFX010000048">
    <property type="protein sequence ID" value="VFK56499.1"/>
    <property type="molecule type" value="Genomic_DNA"/>
</dbReference>
<feature type="region of interest" description="Disordered" evidence="1">
    <location>
        <begin position="72"/>
        <end position="101"/>
    </location>
</feature>
<evidence type="ECO:0000256" key="1">
    <source>
        <dbReference type="SAM" id="MobiDB-lite"/>
    </source>
</evidence>
<evidence type="ECO:0000313" key="4">
    <source>
        <dbReference type="EMBL" id="VFK56499.1"/>
    </source>
</evidence>
<organism evidence="4">
    <name type="scientific">Candidatus Kentrum sp. TUN</name>
    <dbReference type="NCBI Taxonomy" id="2126343"/>
    <lineage>
        <taxon>Bacteria</taxon>
        <taxon>Pseudomonadati</taxon>
        <taxon>Pseudomonadota</taxon>
        <taxon>Gammaproteobacteria</taxon>
        <taxon>Candidatus Kentrum</taxon>
    </lineage>
</organism>
<accession>A0A450ZRP7</accession>
<protein>
    <submittedName>
        <fullName evidence="4">Uncharacterized protein</fullName>
    </submittedName>
</protein>
<dbReference type="AlphaFoldDB" id="A0A450ZRP7"/>
<evidence type="ECO:0000313" key="3">
    <source>
        <dbReference type="EMBL" id="VFK53788.1"/>
    </source>
</evidence>
<dbReference type="EMBL" id="CAADFV010000018">
    <property type="protein sequence ID" value="VFK53788.1"/>
    <property type="molecule type" value="Genomic_DNA"/>
</dbReference>
<gene>
    <name evidence="4" type="ORF">BECKTUN1418D_GA0071000_10485</name>
    <name evidence="3" type="ORF">BECKTUN1418E_GA0071001_101811</name>
    <name evidence="2" type="ORF">BECKTUN1418F_GA0071002_101611</name>
</gene>
<sequence>MRDRYRLFSPSSIKRTEQYSETALFVPETNILNMLALRAKADRKCFFNRTPIFSEFLFFRYLKKSDYRGDNGAQSYRMPSPATSHPRESASVPVASTKHPNHRSLSYPQDTFMAISHVHSDYPPNTRYLGVTGGRASLTSRIFMTTRSLFSWRNFQTQNRISLP</sequence>
<proteinExistence type="predicted"/>
<dbReference type="EMBL" id="CAADFY010000016">
    <property type="protein sequence ID" value="VFK53039.1"/>
    <property type="molecule type" value="Genomic_DNA"/>
</dbReference>
<reference evidence="4" key="1">
    <citation type="submission" date="2019-02" db="EMBL/GenBank/DDBJ databases">
        <authorList>
            <person name="Gruber-Vodicka R. H."/>
            <person name="Seah K. B. B."/>
        </authorList>
    </citation>
    <scope>NUCLEOTIDE SEQUENCE</scope>
    <source>
        <strain evidence="4">BECK_BY1</strain>
        <strain evidence="3">BECK_BY2</strain>
        <strain evidence="2">BECK_BY3</strain>
    </source>
</reference>
<evidence type="ECO:0000313" key="2">
    <source>
        <dbReference type="EMBL" id="VFK53039.1"/>
    </source>
</evidence>